<protein>
    <submittedName>
        <fullName evidence="2">Uncharacterized protein</fullName>
    </submittedName>
</protein>
<feature type="region of interest" description="Disordered" evidence="1">
    <location>
        <begin position="1"/>
        <end position="58"/>
    </location>
</feature>
<feature type="compositionally biased region" description="Acidic residues" evidence="1">
    <location>
        <begin position="519"/>
        <end position="538"/>
    </location>
</feature>
<accession>A0A1Y1HJ06</accession>
<organism evidence="2 3">
    <name type="scientific">Klebsormidium nitens</name>
    <name type="common">Green alga</name>
    <name type="synonym">Ulothrix nitens</name>
    <dbReference type="NCBI Taxonomy" id="105231"/>
    <lineage>
        <taxon>Eukaryota</taxon>
        <taxon>Viridiplantae</taxon>
        <taxon>Streptophyta</taxon>
        <taxon>Klebsormidiophyceae</taxon>
        <taxon>Klebsormidiales</taxon>
        <taxon>Klebsormidiaceae</taxon>
        <taxon>Klebsormidium</taxon>
    </lineage>
</organism>
<feature type="compositionally biased region" description="Basic and acidic residues" evidence="1">
    <location>
        <begin position="611"/>
        <end position="625"/>
    </location>
</feature>
<proteinExistence type="predicted"/>
<reference evidence="2 3" key="1">
    <citation type="journal article" date="2014" name="Nat. Commun.">
        <title>Klebsormidium flaccidum genome reveals primary factors for plant terrestrial adaptation.</title>
        <authorList>
            <person name="Hori K."/>
            <person name="Maruyama F."/>
            <person name="Fujisawa T."/>
            <person name="Togashi T."/>
            <person name="Yamamoto N."/>
            <person name="Seo M."/>
            <person name="Sato S."/>
            <person name="Yamada T."/>
            <person name="Mori H."/>
            <person name="Tajima N."/>
            <person name="Moriyama T."/>
            <person name="Ikeuchi M."/>
            <person name="Watanabe M."/>
            <person name="Wada H."/>
            <person name="Kobayashi K."/>
            <person name="Saito M."/>
            <person name="Masuda T."/>
            <person name="Sasaki-Sekimoto Y."/>
            <person name="Mashiguchi K."/>
            <person name="Awai K."/>
            <person name="Shimojima M."/>
            <person name="Masuda S."/>
            <person name="Iwai M."/>
            <person name="Nobusawa T."/>
            <person name="Narise T."/>
            <person name="Kondo S."/>
            <person name="Saito H."/>
            <person name="Sato R."/>
            <person name="Murakawa M."/>
            <person name="Ihara Y."/>
            <person name="Oshima-Yamada Y."/>
            <person name="Ohtaka K."/>
            <person name="Satoh M."/>
            <person name="Sonobe K."/>
            <person name="Ishii M."/>
            <person name="Ohtani R."/>
            <person name="Kanamori-Sato M."/>
            <person name="Honoki R."/>
            <person name="Miyazaki D."/>
            <person name="Mochizuki H."/>
            <person name="Umetsu J."/>
            <person name="Higashi K."/>
            <person name="Shibata D."/>
            <person name="Kamiya Y."/>
            <person name="Sato N."/>
            <person name="Nakamura Y."/>
            <person name="Tabata S."/>
            <person name="Ida S."/>
            <person name="Kurokawa K."/>
            <person name="Ohta H."/>
        </authorList>
    </citation>
    <scope>NUCLEOTIDE SEQUENCE [LARGE SCALE GENOMIC DNA]</scope>
    <source>
        <strain evidence="2 3">NIES-2285</strain>
    </source>
</reference>
<dbReference type="AlphaFoldDB" id="A0A1Y1HJ06"/>
<feature type="compositionally biased region" description="Polar residues" evidence="1">
    <location>
        <begin position="432"/>
        <end position="444"/>
    </location>
</feature>
<keyword evidence="3" id="KW-1185">Reference proteome</keyword>
<feature type="compositionally biased region" description="Low complexity" evidence="1">
    <location>
        <begin position="354"/>
        <end position="364"/>
    </location>
</feature>
<gene>
    <name evidence="2" type="ORF">KFL_000140040</name>
</gene>
<feature type="compositionally biased region" description="Low complexity" evidence="1">
    <location>
        <begin position="632"/>
        <end position="642"/>
    </location>
</feature>
<feature type="compositionally biased region" description="Basic and acidic residues" evidence="1">
    <location>
        <begin position="445"/>
        <end position="458"/>
    </location>
</feature>
<feature type="region of interest" description="Disordered" evidence="1">
    <location>
        <begin position="334"/>
        <end position="364"/>
    </location>
</feature>
<evidence type="ECO:0000313" key="3">
    <source>
        <dbReference type="Proteomes" id="UP000054558"/>
    </source>
</evidence>
<feature type="compositionally biased region" description="Basic and acidic residues" evidence="1">
    <location>
        <begin position="647"/>
        <end position="659"/>
    </location>
</feature>
<feature type="compositionally biased region" description="Basic and acidic residues" evidence="1">
    <location>
        <begin position="709"/>
        <end position="719"/>
    </location>
</feature>
<feature type="region of interest" description="Disordered" evidence="1">
    <location>
        <begin position="507"/>
        <end position="659"/>
    </location>
</feature>
<sequence length="754" mass="82709">MENRASPVAPAFNYSDLDRGLPRVSQAPTFPRPPSQHREHSSAGPDPPQAAHTKAKPSSRLEYFCKEVKADARRAEELRRHRKEAERIMLYNRLDYQPSKCHLSNLFHYLWAVNSQGCSCPGVRIPDTLAILNGRAVSWYFTGASGRLLRKNSDKLKRARHILYAMLRGPEKHTMLGSIKAMQIVPDESSEEGLTVSHLDERALRDALMAGSLSDGLLQRFVMPFGDKNVLITCYWYPNFFYMDRSSTFPRPVKPHDKYSGRGKANEELPLPRGEVSLLITQRLLAVCNNIAAHVYKVSPQKYKIAHMRLTFKNDLHGNLWLLYCSELKLEAPPGDPDSAPGKPSGLPALSPEKSASGSSKGAPPAAWVERLYTTSPFRTLRYRKESGLEKLTSGSDESAMLELRALLDGKIKWGARARAGSGAGAASDGGNKNSDGLNRSSDGVNERSDGPDGEDRLPGLFVRNFGALEPLPRIVGLVEGDVARGARASAGGKGLEDYLDGLPSLQSQLKAGGRDDGESGSEDEMGCSEDEFEGVGEGEERVERSAAEEAGERDACEGGSERTWEGGENREIDESRRLPKVGVRDRPAGTSGESDCDAEVARVMGRGRHRGEDRKTQPSKERDSAQGLQPSTSMSNVSSRGGSRGVKRDVIEDRWKPQGKLEKEIQHAFESVAIERKPGALHWGYENEQKPETFARRSKSPVNSGAAYKDDSLLKAFKESGISGGGRSRLSVARRARSREAVSRLGSESDRVA</sequence>
<dbReference type="Proteomes" id="UP000054558">
    <property type="component" value="Unassembled WGS sequence"/>
</dbReference>
<dbReference type="OrthoDB" id="2021076at2759"/>
<feature type="region of interest" description="Disordered" evidence="1">
    <location>
        <begin position="421"/>
        <end position="458"/>
    </location>
</feature>
<feature type="compositionally biased region" description="Low complexity" evidence="1">
    <location>
        <begin position="421"/>
        <end position="431"/>
    </location>
</feature>
<evidence type="ECO:0000313" key="2">
    <source>
        <dbReference type="EMBL" id="GAQ78485.1"/>
    </source>
</evidence>
<dbReference type="EMBL" id="DF236963">
    <property type="protein sequence ID" value="GAQ78485.1"/>
    <property type="molecule type" value="Genomic_DNA"/>
</dbReference>
<evidence type="ECO:0000256" key="1">
    <source>
        <dbReference type="SAM" id="MobiDB-lite"/>
    </source>
</evidence>
<feature type="compositionally biased region" description="Basic and acidic residues" evidence="1">
    <location>
        <begin position="686"/>
        <end position="696"/>
    </location>
</feature>
<feature type="compositionally biased region" description="Basic and acidic residues" evidence="1">
    <location>
        <begin position="539"/>
        <end position="588"/>
    </location>
</feature>
<feature type="compositionally biased region" description="Basic and acidic residues" evidence="1">
    <location>
        <begin position="739"/>
        <end position="754"/>
    </location>
</feature>
<feature type="region of interest" description="Disordered" evidence="1">
    <location>
        <begin position="686"/>
        <end position="754"/>
    </location>
</feature>
<name>A0A1Y1HJ06_KLENI</name>